<protein>
    <recommendedName>
        <fullName evidence="3">DUF742 domain-containing protein</fullName>
    </recommendedName>
</protein>
<dbReference type="Proteomes" id="UP000189004">
    <property type="component" value="Unassembled WGS sequence"/>
</dbReference>
<evidence type="ECO:0008006" key="3">
    <source>
        <dbReference type="Google" id="ProtNLM"/>
    </source>
</evidence>
<reference evidence="2" key="1">
    <citation type="submission" date="2016-08" db="EMBL/GenBank/DDBJ databases">
        <authorList>
            <person name="Tokovenko B."/>
            <person name="Kalinowski J."/>
        </authorList>
    </citation>
    <scope>NUCLEOTIDE SEQUENCE [LARGE SCALE GENOMIC DNA]</scope>
    <source>
        <strain evidence="2">UTMC102</strain>
    </source>
</reference>
<sequence>MTSQVVAVPSVSREQVDPEVELILSLCARPVSVVEVASRSGFPLGVVRILLADLLDQGYVMVHTSNWERRRPDAGTLRSVLERIQQL</sequence>
<dbReference type="PANTHER" id="PTHR36221">
    <property type="entry name" value="DUF742 DOMAIN-CONTAINING PROTEIN"/>
    <property type="match status" value="1"/>
</dbReference>
<accession>A0A1V3C8W0</accession>
<evidence type="ECO:0000313" key="2">
    <source>
        <dbReference type="Proteomes" id="UP000189004"/>
    </source>
</evidence>
<dbReference type="Pfam" id="PF05331">
    <property type="entry name" value="DUF742"/>
    <property type="match status" value="1"/>
</dbReference>
<comment type="caution">
    <text evidence="1">The sequence shown here is derived from an EMBL/GenBank/DDBJ whole genome shotgun (WGS) entry which is preliminary data.</text>
</comment>
<dbReference type="STRING" id="501010.NOSIN_08345"/>
<dbReference type="InterPro" id="IPR007995">
    <property type="entry name" value="DUF742"/>
</dbReference>
<organism evidence="1 2">
    <name type="scientific">Nocardiopsis sinuspersici</name>
    <dbReference type="NCBI Taxonomy" id="501010"/>
    <lineage>
        <taxon>Bacteria</taxon>
        <taxon>Bacillati</taxon>
        <taxon>Actinomycetota</taxon>
        <taxon>Actinomycetes</taxon>
        <taxon>Streptosporangiales</taxon>
        <taxon>Nocardiopsidaceae</taxon>
        <taxon>Nocardiopsis</taxon>
    </lineage>
</organism>
<name>A0A1V3C8W0_9ACTN</name>
<evidence type="ECO:0000313" key="1">
    <source>
        <dbReference type="EMBL" id="OOC57088.1"/>
    </source>
</evidence>
<dbReference type="AlphaFoldDB" id="A0A1V3C8W0"/>
<gene>
    <name evidence="1" type="ORF">NOSIN_08345</name>
</gene>
<dbReference type="EMBL" id="MCOK01000001">
    <property type="protein sequence ID" value="OOC57088.1"/>
    <property type="molecule type" value="Genomic_DNA"/>
</dbReference>
<proteinExistence type="predicted"/>
<dbReference type="PANTHER" id="PTHR36221:SF1">
    <property type="entry name" value="DUF742 DOMAIN-CONTAINING PROTEIN"/>
    <property type="match status" value="1"/>
</dbReference>
<keyword evidence="2" id="KW-1185">Reference proteome</keyword>